<dbReference type="EMBL" id="CYKH01002252">
    <property type="protein sequence ID" value="CUI15561.1"/>
    <property type="molecule type" value="Genomic_DNA"/>
</dbReference>
<name>A0A0S4KMB5_BODSA</name>
<protein>
    <submittedName>
        <fullName evidence="2">Uncharacterized protein</fullName>
    </submittedName>
</protein>
<feature type="region of interest" description="Disordered" evidence="1">
    <location>
        <begin position="1"/>
        <end position="29"/>
    </location>
</feature>
<feature type="region of interest" description="Disordered" evidence="1">
    <location>
        <begin position="83"/>
        <end position="276"/>
    </location>
</feature>
<dbReference type="OMA" id="MEVCLVN"/>
<organism evidence="2 3">
    <name type="scientific">Bodo saltans</name>
    <name type="common">Flagellated protozoan</name>
    <dbReference type="NCBI Taxonomy" id="75058"/>
    <lineage>
        <taxon>Eukaryota</taxon>
        <taxon>Discoba</taxon>
        <taxon>Euglenozoa</taxon>
        <taxon>Kinetoplastea</taxon>
        <taxon>Metakinetoplastina</taxon>
        <taxon>Eubodonida</taxon>
        <taxon>Bodonidae</taxon>
        <taxon>Bodo</taxon>
    </lineage>
</organism>
<evidence type="ECO:0000313" key="2">
    <source>
        <dbReference type="EMBL" id="CUI15561.1"/>
    </source>
</evidence>
<reference evidence="3" key="1">
    <citation type="submission" date="2015-09" db="EMBL/GenBank/DDBJ databases">
        <authorList>
            <consortium name="Pathogen Informatics"/>
        </authorList>
    </citation>
    <scope>NUCLEOTIDE SEQUENCE [LARGE SCALE GENOMIC DNA]</scope>
    <source>
        <strain evidence="3">Lake Konstanz</strain>
    </source>
</reference>
<dbReference type="AlphaFoldDB" id="A0A0S4KMB5"/>
<evidence type="ECO:0000313" key="3">
    <source>
        <dbReference type="Proteomes" id="UP000051952"/>
    </source>
</evidence>
<gene>
    <name evidence="2" type="ORF">BSAL_48420</name>
</gene>
<feature type="compositionally biased region" description="Polar residues" evidence="1">
    <location>
        <begin position="196"/>
        <end position="217"/>
    </location>
</feature>
<feature type="compositionally biased region" description="Polar residues" evidence="1">
    <location>
        <begin position="244"/>
        <end position="253"/>
    </location>
</feature>
<proteinExistence type="predicted"/>
<dbReference type="Proteomes" id="UP000051952">
    <property type="component" value="Unassembled WGS sequence"/>
</dbReference>
<accession>A0A0S4KMB5</accession>
<sequence length="276" mass="28244">MSGVQPKRGGSPISAAKVKAARSKADSLTSDASLQYLRHHDVPTVINEILAAILAAQPTDPLVAIEHQLREVALRRAAANARANAAKPQAKTAGIHSSSPAREKVVATKTPKTTPSPTTPTPAASQATPVEPLQPPEAAATKTPQVVFVEVAEPAAAAAAESVEAPINDTERVTDAPPTTVAEAPSAGETLDANEVSASTELISADKTPQSEMANTTEAAALPEPALLPPDDGDASPIAPPDQQVPSEVTSDQVIEASMKEAEQEAAPEEAASTPQ</sequence>
<feature type="compositionally biased region" description="Low complexity" evidence="1">
    <location>
        <begin position="107"/>
        <end position="129"/>
    </location>
</feature>
<feature type="compositionally biased region" description="Low complexity" evidence="1">
    <location>
        <begin position="146"/>
        <end position="165"/>
    </location>
</feature>
<keyword evidence="3" id="KW-1185">Reference proteome</keyword>
<dbReference type="VEuPathDB" id="TriTrypDB:BSAL_48420"/>
<evidence type="ECO:0000256" key="1">
    <source>
        <dbReference type="SAM" id="MobiDB-lite"/>
    </source>
</evidence>